<evidence type="ECO:0000313" key="5">
    <source>
        <dbReference type="EMBL" id="CAB5002757.1"/>
    </source>
</evidence>
<dbReference type="InterPro" id="IPR029063">
    <property type="entry name" value="SAM-dependent_MTases_sf"/>
</dbReference>
<dbReference type="InterPro" id="IPR002792">
    <property type="entry name" value="TRAM_dom"/>
</dbReference>
<name>A0A6J7PBK7_9ZZZZ</name>
<dbReference type="PROSITE" id="PS01231">
    <property type="entry name" value="TRMA_2"/>
    <property type="match status" value="1"/>
</dbReference>
<keyword evidence="3" id="KW-0949">S-adenosyl-L-methionine</keyword>
<gene>
    <name evidence="5" type="ORF">UFOPK4020_00917</name>
</gene>
<dbReference type="SUPFAM" id="SSF50249">
    <property type="entry name" value="Nucleic acid-binding proteins"/>
    <property type="match status" value="1"/>
</dbReference>
<feature type="domain" description="TRAM" evidence="4">
    <location>
        <begin position="1"/>
        <end position="56"/>
    </location>
</feature>
<dbReference type="Gene3D" id="3.40.50.150">
    <property type="entry name" value="Vaccinia Virus protein VP39"/>
    <property type="match status" value="2"/>
</dbReference>
<dbReference type="GO" id="GO:0070475">
    <property type="term" value="P:rRNA base methylation"/>
    <property type="evidence" value="ECO:0007669"/>
    <property type="project" value="TreeGrafter"/>
</dbReference>
<dbReference type="GO" id="GO:0070041">
    <property type="term" value="F:rRNA (uridine-C5-)-methyltransferase activity"/>
    <property type="evidence" value="ECO:0007669"/>
    <property type="project" value="TreeGrafter"/>
</dbReference>
<keyword evidence="1" id="KW-0489">Methyltransferase</keyword>
<sequence length="413" mass="43832">MSNEDVTIERIVAGGDGMGRLADGRVVFIGGTITGERVRVEITTNKKDFARGTALEILDASPHRVAAPCKFVASGCGGCSWQHIAVSEHMPTKVAIVHEALRRTAKISEAEVLELVQTGGSVSPQASRTTLRMAVLPNGNLGFRRGLSNDLVETNPCLVAHDLLNEIIGSAKVKNATEVTLRCGASTNERGVWLHDEHGRGRVTGLPSDVGVGVESLVHEIVNGVKLRVMMTSFFQSSLEAAELLVDAVRLAAGERALSGVDGRVVDAYGGVGLFAATLLSPDVPVTLVEASESSCRDAAVNLEIYISQTLDTDSSSEIVRSNIEQWNPVTAGLVIADPARTGLGPLAVSRLVETNAPRIVLVSCDAVAGARDLRLLIDAGYELDQVTVLDLFPHTPHIETVSVLQRGKRSKT</sequence>
<dbReference type="PANTHER" id="PTHR11061:SF30">
    <property type="entry name" value="TRNA (URACIL(54)-C(5))-METHYLTRANSFERASE"/>
    <property type="match status" value="1"/>
</dbReference>
<dbReference type="InterPro" id="IPR010280">
    <property type="entry name" value="U5_MeTrfase_fam"/>
</dbReference>
<dbReference type="SUPFAM" id="SSF53335">
    <property type="entry name" value="S-adenosyl-L-methionine-dependent methyltransferases"/>
    <property type="match status" value="1"/>
</dbReference>
<dbReference type="EMBL" id="CAFBOV010000182">
    <property type="protein sequence ID" value="CAB5002757.1"/>
    <property type="molecule type" value="Genomic_DNA"/>
</dbReference>
<evidence type="ECO:0000256" key="3">
    <source>
        <dbReference type="ARBA" id="ARBA00022691"/>
    </source>
</evidence>
<dbReference type="Gene3D" id="2.40.50.1070">
    <property type="match status" value="1"/>
</dbReference>
<reference evidence="5" key="1">
    <citation type="submission" date="2020-05" db="EMBL/GenBank/DDBJ databases">
        <authorList>
            <person name="Chiriac C."/>
            <person name="Salcher M."/>
            <person name="Ghai R."/>
            <person name="Kavagutti S V."/>
        </authorList>
    </citation>
    <scope>NUCLEOTIDE SEQUENCE</scope>
</reference>
<dbReference type="Gene3D" id="2.40.50.140">
    <property type="entry name" value="Nucleic acid-binding proteins"/>
    <property type="match status" value="1"/>
</dbReference>
<dbReference type="AlphaFoldDB" id="A0A6J7PBK7"/>
<evidence type="ECO:0000259" key="4">
    <source>
        <dbReference type="PROSITE" id="PS50926"/>
    </source>
</evidence>
<evidence type="ECO:0000256" key="1">
    <source>
        <dbReference type="ARBA" id="ARBA00022603"/>
    </source>
</evidence>
<dbReference type="PROSITE" id="PS50926">
    <property type="entry name" value="TRAM"/>
    <property type="match status" value="1"/>
</dbReference>
<dbReference type="InterPro" id="IPR030391">
    <property type="entry name" value="MeTrfase_TrmA_CS"/>
</dbReference>
<dbReference type="PANTHER" id="PTHR11061">
    <property type="entry name" value="RNA M5U METHYLTRANSFERASE"/>
    <property type="match status" value="1"/>
</dbReference>
<dbReference type="PROSITE" id="PS51687">
    <property type="entry name" value="SAM_MT_RNA_M5U"/>
    <property type="match status" value="1"/>
</dbReference>
<proteinExistence type="predicted"/>
<evidence type="ECO:0000256" key="2">
    <source>
        <dbReference type="ARBA" id="ARBA00022679"/>
    </source>
</evidence>
<dbReference type="Pfam" id="PF01938">
    <property type="entry name" value="TRAM"/>
    <property type="match status" value="1"/>
</dbReference>
<dbReference type="InterPro" id="IPR012340">
    <property type="entry name" value="NA-bd_OB-fold"/>
</dbReference>
<keyword evidence="2" id="KW-0808">Transferase</keyword>
<protein>
    <submittedName>
        <fullName evidence="5">Unannotated protein</fullName>
    </submittedName>
</protein>
<organism evidence="5">
    <name type="scientific">freshwater metagenome</name>
    <dbReference type="NCBI Taxonomy" id="449393"/>
    <lineage>
        <taxon>unclassified sequences</taxon>
        <taxon>metagenomes</taxon>
        <taxon>ecological metagenomes</taxon>
    </lineage>
</organism>
<accession>A0A6J7PBK7</accession>